<evidence type="ECO:0000259" key="1">
    <source>
        <dbReference type="Pfam" id="PF02627"/>
    </source>
</evidence>
<dbReference type="Gene3D" id="1.20.1290.10">
    <property type="entry name" value="AhpD-like"/>
    <property type="match status" value="1"/>
</dbReference>
<dbReference type="PANTHER" id="PTHR35446:SF3">
    <property type="entry name" value="CMD DOMAIN-CONTAINING PROTEIN"/>
    <property type="match status" value="1"/>
</dbReference>
<dbReference type="PANTHER" id="PTHR35446">
    <property type="entry name" value="SI:CH211-175M2.5"/>
    <property type="match status" value="1"/>
</dbReference>
<dbReference type="InterPro" id="IPR003779">
    <property type="entry name" value="CMD-like"/>
</dbReference>
<protein>
    <submittedName>
        <fullName evidence="2">Carboxymuconolactone decarboxylase family protein</fullName>
    </submittedName>
</protein>
<feature type="domain" description="Carboxymuconolactone decarboxylase-like" evidence="1">
    <location>
        <begin position="41"/>
        <end position="118"/>
    </location>
</feature>
<keyword evidence="3" id="KW-1185">Reference proteome</keyword>
<evidence type="ECO:0000313" key="3">
    <source>
        <dbReference type="Proteomes" id="UP000316213"/>
    </source>
</evidence>
<dbReference type="AlphaFoldDB" id="A0A5C6AAT1"/>
<dbReference type="Proteomes" id="UP000316213">
    <property type="component" value="Unassembled WGS sequence"/>
</dbReference>
<comment type="caution">
    <text evidence="2">The sequence shown here is derived from an EMBL/GenBank/DDBJ whole genome shotgun (WGS) entry which is preliminary data.</text>
</comment>
<dbReference type="GO" id="GO:0051920">
    <property type="term" value="F:peroxiredoxin activity"/>
    <property type="evidence" value="ECO:0007669"/>
    <property type="project" value="InterPro"/>
</dbReference>
<dbReference type="Pfam" id="PF02627">
    <property type="entry name" value="CMD"/>
    <property type="match status" value="1"/>
</dbReference>
<reference evidence="2 3" key="1">
    <citation type="submission" date="2019-02" db="EMBL/GenBank/DDBJ databases">
        <title>Deep-cultivation of Planctomycetes and their phenomic and genomic characterization uncovers novel biology.</title>
        <authorList>
            <person name="Wiegand S."/>
            <person name="Jogler M."/>
            <person name="Boedeker C."/>
            <person name="Pinto D."/>
            <person name="Vollmers J."/>
            <person name="Rivas-Marin E."/>
            <person name="Kohn T."/>
            <person name="Peeters S.H."/>
            <person name="Heuer A."/>
            <person name="Rast P."/>
            <person name="Oberbeckmann S."/>
            <person name="Bunk B."/>
            <person name="Jeske O."/>
            <person name="Meyerdierks A."/>
            <person name="Storesund J.E."/>
            <person name="Kallscheuer N."/>
            <person name="Luecker S."/>
            <person name="Lage O.M."/>
            <person name="Pohl T."/>
            <person name="Merkel B.J."/>
            <person name="Hornburger P."/>
            <person name="Mueller R.-W."/>
            <person name="Bruemmer F."/>
            <person name="Labrenz M."/>
            <person name="Spormann A.M."/>
            <person name="Op Den Camp H."/>
            <person name="Overmann J."/>
            <person name="Amann R."/>
            <person name="Jetten M.S.M."/>
            <person name="Mascher T."/>
            <person name="Medema M.H."/>
            <person name="Devos D.P."/>
            <person name="Kaster A.-K."/>
            <person name="Ovreas L."/>
            <person name="Rohde M."/>
            <person name="Galperin M.Y."/>
            <person name="Jogler C."/>
        </authorList>
    </citation>
    <scope>NUCLEOTIDE SEQUENCE [LARGE SCALE GENOMIC DNA]</scope>
    <source>
        <strain evidence="2 3">Pla100</strain>
    </source>
</reference>
<organism evidence="2 3">
    <name type="scientific">Neorhodopirellula pilleata</name>
    <dbReference type="NCBI Taxonomy" id="2714738"/>
    <lineage>
        <taxon>Bacteria</taxon>
        <taxon>Pseudomonadati</taxon>
        <taxon>Planctomycetota</taxon>
        <taxon>Planctomycetia</taxon>
        <taxon>Pirellulales</taxon>
        <taxon>Pirellulaceae</taxon>
        <taxon>Neorhodopirellula</taxon>
    </lineage>
</organism>
<dbReference type="RefSeq" id="WP_146577788.1">
    <property type="nucleotide sequence ID" value="NZ_SJPM01000004.1"/>
</dbReference>
<dbReference type="InterPro" id="IPR029032">
    <property type="entry name" value="AhpD-like"/>
</dbReference>
<name>A0A5C6AAT1_9BACT</name>
<gene>
    <name evidence="2" type="ORF">Pla100_22830</name>
</gene>
<evidence type="ECO:0000313" key="2">
    <source>
        <dbReference type="EMBL" id="TWT97134.1"/>
    </source>
</evidence>
<dbReference type="InterPro" id="IPR004675">
    <property type="entry name" value="AhpD_core"/>
</dbReference>
<dbReference type="SUPFAM" id="SSF69118">
    <property type="entry name" value="AhpD-like"/>
    <property type="match status" value="1"/>
</dbReference>
<dbReference type="EMBL" id="SJPM01000004">
    <property type="protein sequence ID" value="TWT97134.1"/>
    <property type="molecule type" value="Genomic_DNA"/>
</dbReference>
<dbReference type="OrthoDB" id="9801997at2"/>
<dbReference type="NCBIfam" id="TIGR00778">
    <property type="entry name" value="ahpD_dom"/>
    <property type="match status" value="1"/>
</dbReference>
<accession>A0A5C6AAT1</accession>
<proteinExistence type="predicted"/>
<sequence length="206" mass="21818">MSRIETVNPKLATGKAKELLDGVKAKLGMTPNLMRGMANSPAVLDAYLKFSGSLGSGDLPAKTREQIALAVGQANSCDYCLSAHSTIGKMVGLTAEQILESRRGSSADPSTAAVLRFARQLVDKRGKVSDADLAAVRSAGWNDGAIAEIVANVALNIFTNYFNHVAETEIDFPLAEVVDEAPETCETHQACAVNSISEPIHQTNCL</sequence>